<dbReference type="Proteomes" id="UP000191055">
    <property type="component" value="Unassembled WGS sequence"/>
</dbReference>
<dbReference type="Pfam" id="PF03692">
    <property type="entry name" value="CxxCxxCC"/>
    <property type="match status" value="1"/>
</dbReference>
<keyword evidence="3" id="KW-1185">Reference proteome</keyword>
<dbReference type="InterPro" id="IPR005358">
    <property type="entry name" value="Puta_zinc/iron-chelating_dom"/>
</dbReference>
<protein>
    <submittedName>
        <fullName evidence="2">Putative zinc-or iron-chelating domain-containing protein</fullName>
    </submittedName>
</protein>
<sequence>MVLKESIKKKYLDLRRELDEEIASLEKLHQNHMMCKKGCSLCCLSFKVLPVEYEVIRSEQTHLNKDKADHGDDVCPLLVDNSCSIYPYRPFICRTHGLPLLYMIDEEWVLSHCELNFSDVDEDYFSETRFHEQDRWNSRLYMLNQEFLNSQDELPLPEIDLIPLADLLKTNRSI</sequence>
<dbReference type="RefSeq" id="WP_079556986.1">
    <property type="nucleotide sequence ID" value="NZ_CP021904.1"/>
</dbReference>
<dbReference type="OrthoDB" id="9810361at2"/>
<reference evidence="3" key="1">
    <citation type="submission" date="2017-02" db="EMBL/GenBank/DDBJ databases">
        <authorList>
            <person name="Varghese N."/>
            <person name="Submissions S."/>
        </authorList>
    </citation>
    <scope>NUCLEOTIDE SEQUENCE [LARGE SCALE GENOMIC DNA]</scope>
    <source>
        <strain evidence="3">DSM 24412</strain>
    </source>
</reference>
<dbReference type="AlphaFoldDB" id="A0A1T5E523"/>
<organism evidence="2 3">
    <name type="scientific">Alkalitalea saponilacus</name>
    <dbReference type="NCBI Taxonomy" id="889453"/>
    <lineage>
        <taxon>Bacteria</taxon>
        <taxon>Pseudomonadati</taxon>
        <taxon>Bacteroidota</taxon>
        <taxon>Bacteroidia</taxon>
        <taxon>Marinilabiliales</taxon>
        <taxon>Marinilabiliaceae</taxon>
        <taxon>Alkalitalea</taxon>
    </lineage>
</organism>
<evidence type="ECO:0000256" key="1">
    <source>
        <dbReference type="SAM" id="Coils"/>
    </source>
</evidence>
<evidence type="ECO:0000313" key="2">
    <source>
        <dbReference type="EMBL" id="SKB79098.1"/>
    </source>
</evidence>
<dbReference type="KEGG" id="asx:CDL62_08110"/>
<feature type="coiled-coil region" evidence="1">
    <location>
        <begin position="4"/>
        <end position="31"/>
    </location>
</feature>
<name>A0A1T5E523_9BACT</name>
<accession>A0A1T5E523</accession>
<gene>
    <name evidence="2" type="ORF">SAMN03080601_01208</name>
</gene>
<dbReference type="EMBL" id="FUYV01000005">
    <property type="protein sequence ID" value="SKB79098.1"/>
    <property type="molecule type" value="Genomic_DNA"/>
</dbReference>
<proteinExistence type="predicted"/>
<keyword evidence="1" id="KW-0175">Coiled coil</keyword>
<evidence type="ECO:0000313" key="3">
    <source>
        <dbReference type="Proteomes" id="UP000191055"/>
    </source>
</evidence>
<dbReference type="STRING" id="889453.SAMN03080601_01208"/>